<dbReference type="InterPro" id="IPR006644">
    <property type="entry name" value="Cadg"/>
</dbReference>
<keyword evidence="2" id="KW-0812">Transmembrane</keyword>
<dbReference type="Pfam" id="PF19077">
    <property type="entry name" value="Big_13"/>
    <property type="match status" value="1"/>
</dbReference>
<feature type="domain" description="Cadherin" evidence="6">
    <location>
        <begin position="628"/>
        <end position="715"/>
    </location>
</feature>
<accession>A0ABV0D1J6</accession>
<feature type="compositionally biased region" description="Acidic residues" evidence="5">
    <location>
        <begin position="70"/>
        <end position="80"/>
    </location>
</feature>
<name>A0ABV0D1J6_9SPHN</name>
<evidence type="ECO:0000256" key="2">
    <source>
        <dbReference type="ARBA" id="ARBA00022692"/>
    </source>
</evidence>
<dbReference type="Pfam" id="PF00028">
    <property type="entry name" value="Cadherin"/>
    <property type="match status" value="1"/>
</dbReference>
<dbReference type="SMART" id="SM00112">
    <property type="entry name" value="CA"/>
    <property type="match status" value="2"/>
</dbReference>
<evidence type="ECO:0000259" key="6">
    <source>
        <dbReference type="PROSITE" id="PS50268"/>
    </source>
</evidence>
<evidence type="ECO:0000256" key="1">
    <source>
        <dbReference type="ARBA" id="ARBA00004167"/>
    </source>
</evidence>
<dbReference type="PROSITE" id="PS50268">
    <property type="entry name" value="CADHERIN_2"/>
    <property type="match status" value="2"/>
</dbReference>
<evidence type="ECO:0000313" key="8">
    <source>
        <dbReference type="Proteomes" id="UP001484535"/>
    </source>
</evidence>
<dbReference type="Pfam" id="PF05345">
    <property type="entry name" value="He_PIG"/>
    <property type="match status" value="2"/>
</dbReference>
<keyword evidence="3" id="KW-1133">Transmembrane helix</keyword>
<comment type="caution">
    <text evidence="7">The sequence shown here is derived from an EMBL/GenBank/DDBJ whole genome shotgun (WGS) entry which is preliminary data.</text>
</comment>
<dbReference type="SUPFAM" id="SSF49313">
    <property type="entry name" value="Cadherin-like"/>
    <property type="match status" value="4"/>
</dbReference>
<feature type="compositionally biased region" description="Acidic residues" evidence="5">
    <location>
        <begin position="87"/>
        <end position="101"/>
    </location>
</feature>
<dbReference type="InterPro" id="IPR013783">
    <property type="entry name" value="Ig-like_fold"/>
</dbReference>
<evidence type="ECO:0000256" key="5">
    <source>
        <dbReference type="SAM" id="MobiDB-lite"/>
    </source>
</evidence>
<keyword evidence="3" id="KW-0472">Membrane</keyword>
<feature type="domain" description="Cadherin" evidence="6">
    <location>
        <begin position="918"/>
        <end position="1017"/>
    </location>
</feature>
<dbReference type="PANTHER" id="PTHR24028:SF328">
    <property type="entry name" value="CADHERIN-3"/>
    <property type="match status" value="1"/>
</dbReference>
<dbReference type="InterPro" id="IPR002126">
    <property type="entry name" value="Cadherin-like_dom"/>
</dbReference>
<dbReference type="CDD" id="cd11304">
    <property type="entry name" value="Cadherin_repeat"/>
    <property type="match status" value="1"/>
</dbReference>
<dbReference type="Gene3D" id="2.60.40.10">
    <property type="entry name" value="Immunoglobulins"/>
    <property type="match status" value="4"/>
</dbReference>
<sequence>MKNKDIAKDDQAVPANGAPAEVAKAAMSPVPVAAPRHPNADGGQLAGRQRAPQSLLDKISAKAAEQRLSDEDEEDEDDLAEQTGADAEAEAAEEGASDEAPADSVDAGTATAATQDATEQTEERTDTPLDGNSNGFLSGVPPIVYALGAAGIVGGGIAIFRSDGGSTIAAPEAKLNSDTGASATDFITKDGTIDVSGLVTGNTWEYSTDGGTSWTAGSGSSFTLAEGTYAAGSIQVRQKDTGGQTGEVGKIAGAVTVDETAPSAPAINAVAGDDVIDRDEAEAPVSVSGTGEAGSALTVKWGAVSKAVTVNQDGTWTAEFAANEVPANGDYAITASAVDVAGNVSETATHDVVVDRQSYISGTVSAGPVVAGLQVKAYTEDGTLLASGVTDDTGSFRIGYADYTGLILVSVVDPQTDSQGFLDEATGQQSDLTVMLRAVKSVTAGEDVVINITPLTEVATRLMGGSLNSTGETDLSGVSATDVTNANAFVAKLFTDLSDVVLTNQDLKLVIDATGADISDTASVYGVYLAAIQGWTLKQGQTLEETIEEIVVLLQGHQSLGSAITRPDLGLTDAQKLADILEQGFENVVAENQNLASALLPAVTVKALGFVNDDTGPAFEGGTSISQSVAEDAAAGKVVFTASATDPTGGVTYALTGSSAFAIDADTGEVTVVGALDHEATASYSFTITATDFWGNTSTQAVNLAVTNVNEAPVVAQNLVDQAAVVGQAFSYAIATNSFTDPDANTTLSYSATLGDDSALPTWLSFDDQSGTFSATSVQALASPVTVKVTASDGSLSVSDEFTLGTVNAPKVTAITASDAAAKQGDTVTFTVTLSEAVTISGNLSDVSLSFNDGAFTATGASQPNANKITFTATIPAGDFAQATLSGITLANGATLVGNTSNEGLLTGEVGQTVTDFVIDNTAPQVTSASVDAAENGTTVATLTADETVTWALNGSTGDNALFTLDASGALAFTAAKDFEADPTSYNVAVTATDAAGNETNSTITVNLTNVNEAPVVAQNLVDQAAVVGQSFSYAIATNSFTDPDANTTLTYSATLGDDSALPSWLSFDANTGTFSATSMQALANPITVKVTASDGSLSVSDVFTLDSVTPPSFSTNLNGVTNLDVRSNLVLTASENIALTNAAGTYSIVITNDANGNGKDGYYGTLGETEANTQTIEVTVGGTSPTATVNGTTVALSELLTVTDNRLVINPYYDLDFSNNYHVEVDAGMFVGETSGQGNFALAAADATFATVTPNTTGSGSARVSGAAASQIMVDADGSLAASKKWIGLDNVGNTGAGAAVDMGSLSADAYGLVLTDRNSNPITVDSLNIGTWDLWAAFSSFEDNDLIYIDNHVFDKSGDWTLSEGEIAYDGVPPSGSNRLMFDVFIDSAQPGVHGESDYYSQSSGQAFLDFYVNGEYFATPQDLQDHFGSSNPAVIVGG</sequence>
<dbReference type="RefSeq" id="WP_346786228.1">
    <property type="nucleotide sequence ID" value="NZ_JBDLBR010000009.1"/>
</dbReference>
<dbReference type="EMBL" id="JBDLBR010000009">
    <property type="protein sequence ID" value="MEN7538765.1"/>
    <property type="molecule type" value="Genomic_DNA"/>
</dbReference>
<evidence type="ECO:0000256" key="4">
    <source>
        <dbReference type="ARBA" id="ARBA00023180"/>
    </source>
</evidence>
<keyword evidence="4" id="KW-0325">Glycoprotein</keyword>
<evidence type="ECO:0000313" key="7">
    <source>
        <dbReference type="EMBL" id="MEN7538765.1"/>
    </source>
</evidence>
<keyword evidence="8" id="KW-1185">Reference proteome</keyword>
<dbReference type="InterPro" id="IPR044016">
    <property type="entry name" value="Big_13"/>
</dbReference>
<feature type="compositionally biased region" description="Basic and acidic residues" evidence="5">
    <location>
        <begin position="1"/>
        <end position="11"/>
    </location>
</feature>
<comment type="subcellular location">
    <subcellularLocation>
        <location evidence="1">Membrane</location>
        <topology evidence="1">Single-pass membrane protein</topology>
    </subcellularLocation>
</comment>
<feature type="compositionally biased region" description="Low complexity" evidence="5">
    <location>
        <begin position="102"/>
        <end position="118"/>
    </location>
</feature>
<dbReference type="InterPro" id="IPR015919">
    <property type="entry name" value="Cadherin-like_sf"/>
</dbReference>
<reference evidence="7 8" key="1">
    <citation type="submission" date="2024-05" db="EMBL/GenBank/DDBJ databases">
        <authorList>
            <person name="Park S."/>
        </authorList>
    </citation>
    <scope>NUCLEOTIDE SEQUENCE [LARGE SCALE GENOMIC DNA]</scope>
    <source>
        <strain evidence="7 8">DGU5</strain>
    </source>
</reference>
<feature type="region of interest" description="Disordered" evidence="5">
    <location>
        <begin position="1"/>
        <end position="134"/>
    </location>
</feature>
<protein>
    <submittedName>
        <fullName evidence="7">Ig domain-containing protein</fullName>
    </submittedName>
</protein>
<dbReference type="NCBIfam" id="NF033510">
    <property type="entry name" value="Ca_tandemer"/>
    <property type="match status" value="1"/>
</dbReference>
<gene>
    <name evidence="7" type="ORF">ABDJ38_16450</name>
</gene>
<dbReference type="PANTHER" id="PTHR24028">
    <property type="entry name" value="CADHERIN-87A"/>
    <property type="match status" value="1"/>
</dbReference>
<dbReference type="Gene3D" id="2.60.40.60">
    <property type="entry name" value="Cadherins"/>
    <property type="match status" value="2"/>
</dbReference>
<organism evidence="7 8">
    <name type="scientific">Aurantiacibacter flavus</name>
    <dbReference type="NCBI Taxonomy" id="3145232"/>
    <lineage>
        <taxon>Bacteria</taxon>
        <taxon>Pseudomonadati</taxon>
        <taxon>Pseudomonadota</taxon>
        <taxon>Alphaproteobacteria</taxon>
        <taxon>Sphingomonadales</taxon>
        <taxon>Erythrobacteraceae</taxon>
        <taxon>Aurantiacibacter</taxon>
    </lineage>
</organism>
<dbReference type="InterPro" id="IPR050174">
    <property type="entry name" value="Protocadherin/Cadherin-CA"/>
</dbReference>
<evidence type="ECO:0000256" key="3">
    <source>
        <dbReference type="ARBA" id="ARBA00022989"/>
    </source>
</evidence>
<dbReference type="Proteomes" id="UP001484535">
    <property type="component" value="Unassembled WGS sequence"/>
</dbReference>
<dbReference type="SMART" id="SM00736">
    <property type="entry name" value="CADG"/>
    <property type="match status" value="2"/>
</dbReference>
<proteinExistence type="predicted"/>